<accession>A0A0E9XUS3</accession>
<evidence type="ECO:0000313" key="1">
    <source>
        <dbReference type="EMBL" id="JAI06473.1"/>
    </source>
</evidence>
<dbReference type="EMBL" id="GBXM01002105">
    <property type="protein sequence ID" value="JAI06473.1"/>
    <property type="molecule type" value="Transcribed_RNA"/>
</dbReference>
<name>A0A0E9XUS3_ANGAN</name>
<dbReference type="AlphaFoldDB" id="A0A0E9XUS3"/>
<proteinExistence type="predicted"/>
<reference evidence="1" key="2">
    <citation type="journal article" date="2015" name="Fish Shellfish Immunol.">
        <title>Early steps in the European eel (Anguilla anguilla)-Vibrio vulnificus interaction in the gills: Role of the RtxA13 toxin.</title>
        <authorList>
            <person name="Callol A."/>
            <person name="Pajuelo D."/>
            <person name="Ebbesson L."/>
            <person name="Teles M."/>
            <person name="MacKenzie S."/>
            <person name="Amaro C."/>
        </authorList>
    </citation>
    <scope>NUCLEOTIDE SEQUENCE</scope>
</reference>
<reference evidence="1" key="1">
    <citation type="submission" date="2014-11" db="EMBL/GenBank/DDBJ databases">
        <authorList>
            <person name="Amaro Gonzalez C."/>
        </authorList>
    </citation>
    <scope>NUCLEOTIDE SEQUENCE</scope>
</reference>
<sequence>MQHFLLVSNLYTRYTLQEMTKKKQEVQTILSNLFWIRGVISMVTAGRG</sequence>
<organism evidence="1">
    <name type="scientific">Anguilla anguilla</name>
    <name type="common">European freshwater eel</name>
    <name type="synonym">Muraena anguilla</name>
    <dbReference type="NCBI Taxonomy" id="7936"/>
    <lineage>
        <taxon>Eukaryota</taxon>
        <taxon>Metazoa</taxon>
        <taxon>Chordata</taxon>
        <taxon>Craniata</taxon>
        <taxon>Vertebrata</taxon>
        <taxon>Euteleostomi</taxon>
        <taxon>Actinopterygii</taxon>
        <taxon>Neopterygii</taxon>
        <taxon>Teleostei</taxon>
        <taxon>Anguilliformes</taxon>
        <taxon>Anguillidae</taxon>
        <taxon>Anguilla</taxon>
    </lineage>
</organism>
<protein>
    <submittedName>
        <fullName evidence="1">Uncharacterized protein</fullName>
    </submittedName>
</protein>